<evidence type="ECO:0000256" key="3">
    <source>
        <dbReference type="ARBA" id="ARBA00016840"/>
    </source>
</evidence>
<protein>
    <recommendedName>
        <fullName evidence="3">KIF-binding protein</fullName>
    </recommendedName>
</protein>
<proteinExistence type="inferred from homology"/>
<evidence type="ECO:0000313" key="6">
    <source>
        <dbReference type="EMBL" id="CAJ1392819.1"/>
    </source>
</evidence>
<gene>
    <name evidence="6" type="ORF">EVOR1521_LOCUS17823</name>
</gene>
<accession>A0AA36IU92</accession>
<evidence type="ECO:0000256" key="1">
    <source>
        <dbReference type="ARBA" id="ARBA00004245"/>
    </source>
</evidence>
<evidence type="ECO:0000256" key="5">
    <source>
        <dbReference type="ARBA" id="ARBA00023212"/>
    </source>
</evidence>
<evidence type="ECO:0000313" key="7">
    <source>
        <dbReference type="Proteomes" id="UP001178507"/>
    </source>
</evidence>
<evidence type="ECO:0000256" key="4">
    <source>
        <dbReference type="ARBA" id="ARBA00022490"/>
    </source>
</evidence>
<reference evidence="6" key="1">
    <citation type="submission" date="2023-08" db="EMBL/GenBank/DDBJ databases">
        <authorList>
            <person name="Chen Y."/>
            <person name="Shah S."/>
            <person name="Dougan E. K."/>
            <person name="Thang M."/>
            <person name="Chan C."/>
        </authorList>
    </citation>
    <scope>NUCLEOTIDE SEQUENCE</scope>
</reference>
<dbReference type="Proteomes" id="UP001178507">
    <property type="component" value="Unassembled WGS sequence"/>
</dbReference>
<dbReference type="AlphaFoldDB" id="A0AA36IU92"/>
<dbReference type="InterPro" id="IPR022083">
    <property type="entry name" value="KBP"/>
</dbReference>
<organism evidence="6 7">
    <name type="scientific">Effrenium voratum</name>
    <dbReference type="NCBI Taxonomy" id="2562239"/>
    <lineage>
        <taxon>Eukaryota</taxon>
        <taxon>Sar</taxon>
        <taxon>Alveolata</taxon>
        <taxon>Dinophyceae</taxon>
        <taxon>Suessiales</taxon>
        <taxon>Symbiodiniaceae</taxon>
        <taxon>Effrenium</taxon>
    </lineage>
</organism>
<keyword evidence="7" id="KW-1185">Reference proteome</keyword>
<sequence>MLAPLLDQLSPKVYVAFWRQCSYTSAEIYQELFELKAKGKTPGIHTLEEEEAVDVRKAARCNELARSAIKYYGIFLDSYQPDGRVAEKVEKEHASTYLNAKLNRARLRMKMLGLPIEDRINAHRQALGEYEEILEYGQRNPEVAENDASMSLELKLCSEMAALLPSKLARLTKLQRSA</sequence>
<dbReference type="Pfam" id="PF12309">
    <property type="entry name" value="KBP_C"/>
    <property type="match status" value="1"/>
</dbReference>
<evidence type="ECO:0000256" key="2">
    <source>
        <dbReference type="ARBA" id="ARBA00010305"/>
    </source>
</evidence>
<keyword evidence="5" id="KW-0206">Cytoskeleton</keyword>
<keyword evidence="4" id="KW-0963">Cytoplasm</keyword>
<comment type="subcellular location">
    <subcellularLocation>
        <location evidence="1">Cytoplasm</location>
        <location evidence="1">Cytoskeleton</location>
    </subcellularLocation>
</comment>
<name>A0AA36IU92_9DINO</name>
<dbReference type="PANTHER" id="PTHR46321:SF1">
    <property type="entry name" value="KIF-BINDING PROTEIN"/>
    <property type="match status" value="1"/>
</dbReference>
<dbReference type="GO" id="GO:0005856">
    <property type="term" value="C:cytoskeleton"/>
    <property type="evidence" value="ECO:0007669"/>
    <property type="project" value="UniProtKB-SubCell"/>
</dbReference>
<dbReference type="EMBL" id="CAUJNA010002424">
    <property type="protein sequence ID" value="CAJ1392819.1"/>
    <property type="molecule type" value="Genomic_DNA"/>
</dbReference>
<comment type="similarity">
    <text evidence="2">Belongs to the KIF-binding protein family.</text>
</comment>
<dbReference type="PANTHER" id="PTHR46321">
    <property type="entry name" value="KIF1-BINDING PROTEIN"/>
    <property type="match status" value="1"/>
</dbReference>
<comment type="caution">
    <text evidence="6">The sequence shown here is derived from an EMBL/GenBank/DDBJ whole genome shotgun (WGS) entry which is preliminary data.</text>
</comment>